<dbReference type="STRING" id="62708.A0A420J705"/>
<evidence type="ECO:0000256" key="1">
    <source>
        <dbReference type="SAM" id="MobiDB-lite"/>
    </source>
</evidence>
<organism evidence="3 4">
    <name type="scientific">Golovinomyces cichoracearum</name>
    <dbReference type="NCBI Taxonomy" id="62708"/>
    <lineage>
        <taxon>Eukaryota</taxon>
        <taxon>Fungi</taxon>
        <taxon>Dikarya</taxon>
        <taxon>Ascomycota</taxon>
        <taxon>Pezizomycotina</taxon>
        <taxon>Leotiomycetes</taxon>
        <taxon>Erysiphales</taxon>
        <taxon>Erysiphaceae</taxon>
        <taxon>Golovinomyces</taxon>
    </lineage>
</organism>
<feature type="region of interest" description="Disordered" evidence="1">
    <location>
        <begin position="317"/>
        <end position="411"/>
    </location>
</feature>
<name>A0A420J705_9PEZI</name>
<dbReference type="SUPFAM" id="SSF48464">
    <property type="entry name" value="ENTH/VHS domain"/>
    <property type="match status" value="1"/>
</dbReference>
<dbReference type="InterPro" id="IPR004152">
    <property type="entry name" value="GAT_dom"/>
</dbReference>
<protein>
    <submittedName>
        <fullName evidence="3">Putative gat domain-containing protein</fullName>
    </submittedName>
</protein>
<sequence>MKSTKNTTLSRVLGSLKRKPTGSSYLQNIDTSDTSLEAIAIRNVTLFCESGTQNKPHESEDEVLYLPVIVEVCESSPSAAREAAYLLRKFLSKENCNRPYLQYNSIILIRILADNPGPTFTRNFDLKFVRTIKELLRVGQDPNVRYILVDTLNKFLRDKLYYEGVELLIEMWEKEHQRKIRPQAFTSEVRSGSPDGFQMDKVPLPHAYPRGNFPGGNSNRGLPPPRELSMRIEEARTSANLLSDMVKSSTSSEIINNELTQELADRCRLASSSIQMFISADNPAPDNELMELLIETNEMISKALSRHQRAILNARKIQAPNHLSQTDHANASSSRPQSKGETKKVTSERPDSSLSSEIDKKSVGRRVYNESYSHASDSGLDDKYMMHTAGPEGNYKEKEEKPQAEIPVYRY</sequence>
<feature type="compositionally biased region" description="Basic and acidic residues" evidence="1">
    <location>
        <begin position="338"/>
        <end position="362"/>
    </location>
</feature>
<evidence type="ECO:0000259" key="2">
    <source>
        <dbReference type="PROSITE" id="PS50909"/>
    </source>
</evidence>
<dbReference type="Pfam" id="PF03127">
    <property type="entry name" value="GAT"/>
    <property type="match status" value="1"/>
</dbReference>
<dbReference type="PROSITE" id="PS50909">
    <property type="entry name" value="GAT"/>
    <property type="match status" value="1"/>
</dbReference>
<dbReference type="SUPFAM" id="SSF89009">
    <property type="entry name" value="GAT-like domain"/>
    <property type="match status" value="1"/>
</dbReference>
<gene>
    <name evidence="3" type="ORF">GcM3_023009</name>
</gene>
<feature type="compositionally biased region" description="Polar residues" evidence="1">
    <location>
        <begin position="321"/>
        <end position="337"/>
    </location>
</feature>
<dbReference type="Gene3D" id="1.25.40.90">
    <property type="match status" value="1"/>
</dbReference>
<dbReference type="GO" id="GO:0043130">
    <property type="term" value="F:ubiquitin binding"/>
    <property type="evidence" value="ECO:0007669"/>
    <property type="project" value="InterPro"/>
</dbReference>
<evidence type="ECO:0000313" key="4">
    <source>
        <dbReference type="Proteomes" id="UP000283383"/>
    </source>
</evidence>
<proteinExistence type="predicted"/>
<dbReference type="GO" id="GO:0035091">
    <property type="term" value="F:phosphatidylinositol binding"/>
    <property type="evidence" value="ECO:0007669"/>
    <property type="project" value="InterPro"/>
</dbReference>
<dbReference type="InterPro" id="IPR038425">
    <property type="entry name" value="GAT_sf"/>
</dbReference>
<evidence type="ECO:0000313" key="3">
    <source>
        <dbReference type="EMBL" id="RKF82573.1"/>
    </source>
</evidence>
<dbReference type="InterPro" id="IPR008942">
    <property type="entry name" value="ENTH_VHS"/>
</dbReference>
<dbReference type="CDD" id="cd21383">
    <property type="entry name" value="GAT_GGA_Tom1-like"/>
    <property type="match status" value="1"/>
</dbReference>
<feature type="domain" description="GAT" evidence="2">
    <location>
        <begin position="223"/>
        <end position="312"/>
    </location>
</feature>
<dbReference type="Proteomes" id="UP000283383">
    <property type="component" value="Unassembled WGS sequence"/>
</dbReference>
<accession>A0A420J705</accession>
<dbReference type="EMBL" id="MCBQ01002355">
    <property type="protein sequence ID" value="RKF82573.1"/>
    <property type="molecule type" value="Genomic_DNA"/>
</dbReference>
<dbReference type="AlphaFoldDB" id="A0A420J705"/>
<dbReference type="Gene3D" id="1.20.58.160">
    <property type="match status" value="1"/>
</dbReference>
<comment type="caution">
    <text evidence="3">The sequence shown here is derived from an EMBL/GenBank/DDBJ whole genome shotgun (WGS) entry which is preliminary data.</text>
</comment>
<keyword evidence="4" id="KW-1185">Reference proteome</keyword>
<reference evidence="3 4" key="1">
    <citation type="journal article" date="2018" name="BMC Genomics">
        <title>Comparative genome analyses reveal sequence features reflecting distinct modes of host-adaptation between dicot and monocot powdery mildew.</title>
        <authorList>
            <person name="Wu Y."/>
            <person name="Ma X."/>
            <person name="Pan Z."/>
            <person name="Kale S.D."/>
            <person name="Song Y."/>
            <person name="King H."/>
            <person name="Zhang Q."/>
            <person name="Presley C."/>
            <person name="Deng X."/>
            <person name="Wei C.I."/>
            <person name="Xiao S."/>
        </authorList>
    </citation>
    <scope>NUCLEOTIDE SEQUENCE [LARGE SCALE GENOMIC DNA]</scope>
    <source>
        <strain evidence="3">UMSG3</strain>
    </source>
</reference>
<feature type="compositionally biased region" description="Basic and acidic residues" evidence="1">
    <location>
        <begin position="394"/>
        <end position="403"/>
    </location>
</feature>